<dbReference type="KEGG" id="cted:CTEST_11270"/>
<dbReference type="PRINTS" id="PR01011">
    <property type="entry name" value="GLUTPROXDASE"/>
</dbReference>
<dbReference type="RefSeq" id="WP_047253785.1">
    <property type="nucleotide sequence ID" value="NZ_CP011545.1"/>
</dbReference>
<name>A0A0G3HEW2_9CORY</name>
<accession>A0A0G3HEW2</accession>
<dbReference type="Pfam" id="PF00255">
    <property type="entry name" value="GSHPx"/>
    <property type="match status" value="1"/>
</dbReference>
<dbReference type="STRING" id="136857.CTEST_11270"/>
<keyword evidence="7" id="KW-1185">Reference proteome</keyword>
<reference evidence="6 7" key="1">
    <citation type="journal article" date="2015" name="Genome Announc.">
        <title>Complete Genome Sequence of the Type Strain Corynebacterium testudinoris DSM 44614, Recovered from Necrotic Lesions in the Mouth of a Tortoise.</title>
        <authorList>
            <person name="Ruckert C."/>
            <person name="Kriete M."/>
            <person name="Jaenicke S."/>
            <person name="Winkler A."/>
            <person name="Tauch A."/>
        </authorList>
    </citation>
    <scope>NUCLEOTIDE SEQUENCE [LARGE SCALE GENOMIC DNA]</scope>
    <source>
        <strain evidence="6 7">DSM 44614</strain>
    </source>
</reference>
<dbReference type="PANTHER" id="PTHR11592:SF40">
    <property type="entry name" value="THIOREDOXIN_GLUTATHIONE PEROXIDASE BTUE"/>
    <property type="match status" value="1"/>
</dbReference>
<dbReference type="OrthoDB" id="9785502at2"/>
<evidence type="ECO:0000313" key="6">
    <source>
        <dbReference type="EMBL" id="AKK09662.1"/>
    </source>
</evidence>
<dbReference type="PROSITE" id="PS51355">
    <property type="entry name" value="GLUTATHIONE_PEROXID_3"/>
    <property type="match status" value="1"/>
</dbReference>
<protein>
    <recommendedName>
        <fullName evidence="5">Glutathione peroxidase</fullName>
    </recommendedName>
</protein>
<reference evidence="7" key="2">
    <citation type="submission" date="2015-05" db="EMBL/GenBank/DDBJ databases">
        <title>Complete genome sequence of Corynebacterium testudinoris DSM 44614, recovered from necrotic lesions in the mouth of a tortoise.</title>
        <authorList>
            <person name="Ruckert C."/>
            <person name="Albersmeier A."/>
            <person name="Winkler A."/>
            <person name="Tauch A."/>
        </authorList>
    </citation>
    <scope>NUCLEOTIDE SEQUENCE [LARGE SCALE GENOMIC DNA]</scope>
    <source>
        <strain evidence="7">DSM 44614</strain>
    </source>
</reference>
<gene>
    <name evidence="6" type="ORF">CTEST_11270</name>
</gene>
<dbReference type="Proteomes" id="UP000035540">
    <property type="component" value="Chromosome"/>
</dbReference>
<proteinExistence type="inferred from homology"/>
<evidence type="ECO:0000256" key="5">
    <source>
        <dbReference type="RuleBase" id="RU000499"/>
    </source>
</evidence>
<dbReference type="SUPFAM" id="SSF52833">
    <property type="entry name" value="Thioredoxin-like"/>
    <property type="match status" value="1"/>
</dbReference>
<dbReference type="AlphaFoldDB" id="A0A0G3HEW2"/>
<dbReference type="InterPro" id="IPR000889">
    <property type="entry name" value="Glutathione_peroxidase"/>
</dbReference>
<dbReference type="GO" id="GO:0004601">
    <property type="term" value="F:peroxidase activity"/>
    <property type="evidence" value="ECO:0007669"/>
    <property type="project" value="UniProtKB-KW"/>
</dbReference>
<dbReference type="EMBL" id="CP011545">
    <property type="protein sequence ID" value="AKK09662.1"/>
    <property type="molecule type" value="Genomic_DNA"/>
</dbReference>
<feature type="active site" evidence="4">
    <location>
        <position position="37"/>
    </location>
</feature>
<dbReference type="InterPro" id="IPR029759">
    <property type="entry name" value="GPX_AS"/>
</dbReference>
<dbReference type="Gene3D" id="3.40.30.10">
    <property type="entry name" value="Glutaredoxin"/>
    <property type="match status" value="1"/>
</dbReference>
<dbReference type="PROSITE" id="PS00460">
    <property type="entry name" value="GLUTATHIONE_PEROXID_1"/>
    <property type="match status" value="1"/>
</dbReference>
<dbReference type="GO" id="GO:0034599">
    <property type="term" value="P:cellular response to oxidative stress"/>
    <property type="evidence" value="ECO:0007669"/>
    <property type="project" value="TreeGrafter"/>
</dbReference>
<sequence>MTDLLNIPVTLNQGTESSLADIAPNSLILLVNTASECGLTPQYRGLQKLQETYGARGFTVLGAPCNQFNGQEPGTDQQIANFCALTYAISFPLLAKIDVNGESAHPLYRELTQVEDADGEAGDVAWNFEKFLISPDGDVIERIRPRVEPTSFEMTKLIEANLPR</sequence>
<evidence type="ECO:0000256" key="1">
    <source>
        <dbReference type="ARBA" id="ARBA00006926"/>
    </source>
</evidence>
<evidence type="ECO:0000256" key="3">
    <source>
        <dbReference type="ARBA" id="ARBA00023002"/>
    </source>
</evidence>
<keyword evidence="2 5" id="KW-0575">Peroxidase</keyword>
<dbReference type="PANTHER" id="PTHR11592">
    <property type="entry name" value="GLUTATHIONE PEROXIDASE"/>
    <property type="match status" value="1"/>
</dbReference>
<dbReference type="InterPro" id="IPR036249">
    <property type="entry name" value="Thioredoxin-like_sf"/>
</dbReference>
<evidence type="ECO:0000313" key="7">
    <source>
        <dbReference type="Proteomes" id="UP000035540"/>
    </source>
</evidence>
<keyword evidence="3 5" id="KW-0560">Oxidoreductase</keyword>
<comment type="similarity">
    <text evidence="1 5">Belongs to the glutathione peroxidase family.</text>
</comment>
<evidence type="ECO:0000256" key="4">
    <source>
        <dbReference type="PIRSR" id="PIRSR000303-1"/>
    </source>
</evidence>
<evidence type="ECO:0000256" key="2">
    <source>
        <dbReference type="ARBA" id="ARBA00022559"/>
    </source>
</evidence>
<dbReference type="PATRIC" id="fig|136857.5.peg.2225"/>
<organism evidence="6 7">
    <name type="scientific">Corynebacterium testudinoris</name>
    <dbReference type="NCBI Taxonomy" id="136857"/>
    <lineage>
        <taxon>Bacteria</taxon>
        <taxon>Bacillati</taxon>
        <taxon>Actinomycetota</taxon>
        <taxon>Actinomycetes</taxon>
        <taxon>Mycobacteriales</taxon>
        <taxon>Corynebacteriaceae</taxon>
        <taxon>Corynebacterium</taxon>
    </lineage>
</organism>
<dbReference type="CDD" id="cd00340">
    <property type="entry name" value="GSH_Peroxidase"/>
    <property type="match status" value="1"/>
</dbReference>
<dbReference type="PIRSF" id="PIRSF000303">
    <property type="entry name" value="Glutathion_perox"/>
    <property type="match status" value="1"/>
</dbReference>